<sequence length="104" mass="12157">MSHAATVKMYEDKWFNSFSVLYFLVRLRDWHWWEAAISYHVLVLETPVTAAAVRHVEEEGLSQYQSYLHSSVMDPQILVNVLVYGVHLGTYNDNITKLYTFVLC</sequence>
<accession>A0AAV2Q5C3</accession>
<evidence type="ECO:0000313" key="1">
    <source>
        <dbReference type="EMBL" id="CAL4070754.1"/>
    </source>
</evidence>
<dbReference type="AlphaFoldDB" id="A0AAV2Q5C3"/>
<gene>
    <name evidence="1" type="ORF">MNOR_LOCUS8342</name>
</gene>
<evidence type="ECO:0000313" key="2">
    <source>
        <dbReference type="Proteomes" id="UP001497623"/>
    </source>
</evidence>
<reference evidence="1 2" key="1">
    <citation type="submission" date="2024-05" db="EMBL/GenBank/DDBJ databases">
        <authorList>
            <person name="Wallberg A."/>
        </authorList>
    </citation>
    <scope>NUCLEOTIDE SEQUENCE [LARGE SCALE GENOMIC DNA]</scope>
</reference>
<keyword evidence="2" id="KW-1185">Reference proteome</keyword>
<organism evidence="1 2">
    <name type="scientific">Meganyctiphanes norvegica</name>
    <name type="common">Northern krill</name>
    <name type="synonym">Thysanopoda norvegica</name>
    <dbReference type="NCBI Taxonomy" id="48144"/>
    <lineage>
        <taxon>Eukaryota</taxon>
        <taxon>Metazoa</taxon>
        <taxon>Ecdysozoa</taxon>
        <taxon>Arthropoda</taxon>
        <taxon>Crustacea</taxon>
        <taxon>Multicrustacea</taxon>
        <taxon>Malacostraca</taxon>
        <taxon>Eumalacostraca</taxon>
        <taxon>Eucarida</taxon>
        <taxon>Euphausiacea</taxon>
        <taxon>Euphausiidae</taxon>
        <taxon>Meganyctiphanes</taxon>
    </lineage>
</organism>
<protein>
    <submittedName>
        <fullName evidence="1">Uncharacterized protein</fullName>
    </submittedName>
</protein>
<dbReference type="EMBL" id="CAXKWB010003862">
    <property type="protein sequence ID" value="CAL4070754.1"/>
    <property type="molecule type" value="Genomic_DNA"/>
</dbReference>
<dbReference type="Proteomes" id="UP001497623">
    <property type="component" value="Unassembled WGS sequence"/>
</dbReference>
<comment type="caution">
    <text evidence="1">The sequence shown here is derived from an EMBL/GenBank/DDBJ whole genome shotgun (WGS) entry which is preliminary data.</text>
</comment>
<name>A0AAV2Q5C3_MEGNR</name>
<proteinExistence type="predicted"/>